<dbReference type="Proteomes" id="UP001150581">
    <property type="component" value="Unassembled WGS sequence"/>
</dbReference>
<sequence length="143" mass="16320">MSSLSRRRKKKLIEKFFGKISQNTGKIVYGMDDTLKTLDMGTVEMLITGTQLELVNKEPLVEWIAEVYKQKGALLEFVTDKSPEGLHPISDVTGGMLHWQLDVTQLGSEDNGKENGEEDVEDDSDMYYKKSKEQANDEFDDYF</sequence>
<protein>
    <submittedName>
        <fullName evidence="1">Translation termination factor eRF1</fullName>
    </submittedName>
</protein>
<comment type="caution">
    <text evidence="1">The sequence shown here is derived from an EMBL/GenBank/DDBJ whole genome shotgun (WGS) entry which is preliminary data.</text>
</comment>
<name>A0ACC1I0T3_9FUNG</name>
<proteinExistence type="predicted"/>
<evidence type="ECO:0000313" key="1">
    <source>
        <dbReference type="EMBL" id="KAJ1884877.1"/>
    </source>
</evidence>
<gene>
    <name evidence="1" type="primary">ERF1_4</name>
    <name evidence="1" type="ORF">LPJ66_010396</name>
</gene>
<organism evidence="1 2">
    <name type="scientific">Kickxella alabastrina</name>
    <dbReference type="NCBI Taxonomy" id="61397"/>
    <lineage>
        <taxon>Eukaryota</taxon>
        <taxon>Fungi</taxon>
        <taxon>Fungi incertae sedis</taxon>
        <taxon>Zoopagomycota</taxon>
        <taxon>Kickxellomycotina</taxon>
        <taxon>Kickxellomycetes</taxon>
        <taxon>Kickxellales</taxon>
        <taxon>Kickxellaceae</taxon>
        <taxon>Kickxella</taxon>
    </lineage>
</organism>
<reference evidence="1" key="1">
    <citation type="submission" date="2022-07" db="EMBL/GenBank/DDBJ databases">
        <title>Phylogenomic reconstructions and comparative analyses of Kickxellomycotina fungi.</title>
        <authorList>
            <person name="Reynolds N.K."/>
            <person name="Stajich J.E."/>
            <person name="Barry K."/>
            <person name="Grigoriev I.V."/>
            <person name="Crous P."/>
            <person name="Smith M.E."/>
        </authorList>
    </citation>
    <scope>NUCLEOTIDE SEQUENCE</scope>
    <source>
        <strain evidence="1">Benny 63K</strain>
    </source>
</reference>
<keyword evidence="2" id="KW-1185">Reference proteome</keyword>
<evidence type="ECO:0000313" key="2">
    <source>
        <dbReference type="Proteomes" id="UP001150581"/>
    </source>
</evidence>
<dbReference type="EMBL" id="JANBPG010002709">
    <property type="protein sequence ID" value="KAJ1884877.1"/>
    <property type="molecule type" value="Genomic_DNA"/>
</dbReference>
<accession>A0ACC1I0T3</accession>